<keyword evidence="5" id="KW-0804">Transcription</keyword>
<comment type="caution">
    <text evidence="12">The sequence shown here is derived from an EMBL/GenBank/DDBJ whole genome shotgun (WGS) entry which is preliminary data.</text>
</comment>
<keyword evidence="3 8" id="KW-0175">Coiled coil</keyword>
<dbReference type="InterPro" id="IPR037377">
    <property type="entry name" value="GTE_bromo"/>
</dbReference>
<evidence type="ECO:0000256" key="10">
    <source>
        <dbReference type="SAM" id="SignalP"/>
    </source>
</evidence>
<name>A0A438D285_VITVI</name>
<evidence type="ECO:0000256" key="1">
    <source>
        <dbReference type="ARBA" id="ARBA00004123"/>
    </source>
</evidence>
<protein>
    <submittedName>
        <fullName evidence="12">Transcription factor GTE11</fullName>
    </submittedName>
</protein>
<evidence type="ECO:0000256" key="5">
    <source>
        <dbReference type="ARBA" id="ARBA00023163"/>
    </source>
</evidence>
<dbReference type="GO" id="GO:0005634">
    <property type="term" value="C:nucleus"/>
    <property type="evidence" value="ECO:0007669"/>
    <property type="project" value="UniProtKB-SubCell"/>
</dbReference>
<dbReference type="Proteomes" id="UP000288805">
    <property type="component" value="Unassembled WGS sequence"/>
</dbReference>
<dbReference type="AlphaFoldDB" id="A0A438D285"/>
<evidence type="ECO:0000256" key="4">
    <source>
        <dbReference type="ARBA" id="ARBA00023117"/>
    </source>
</evidence>
<gene>
    <name evidence="12" type="primary">GTE11_3</name>
    <name evidence="12" type="ORF">CK203_105051</name>
</gene>
<dbReference type="SMART" id="SM00297">
    <property type="entry name" value="BROMO"/>
    <property type="match status" value="1"/>
</dbReference>
<dbReference type="PRINTS" id="PR00503">
    <property type="entry name" value="BROMODOMAIN"/>
</dbReference>
<evidence type="ECO:0000256" key="6">
    <source>
        <dbReference type="ARBA" id="ARBA00023242"/>
    </source>
</evidence>
<feature type="signal peptide" evidence="10">
    <location>
        <begin position="1"/>
        <end position="19"/>
    </location>
</feature>
<keyword evidence="6" id="KW-0539">Nucleus</keyword>
<proteinExistence type="predicted"/>
<keyword evidence="4 7" id="KW-0103">Bromodomain</keyword>
<evidence type="ECO:0000313" key="13">
    <source>
        <dbReference type="Proteomes" id="UP000288805"/>
    </source>
</evidence>
<dbReference type="Gene3D" id="1.20.920.10">
    <property type="entry name" value="Bromodomain-like"/>
    <property type="match status" value="1"/>
</dbReference>
<feature type="region of interest" description="Disordered" evidence="9">
    <location>
        <begin position="226"/>
        <end position="254"/>
    </location>
</feature>
<dbReference type="InterPro" id="IPR001487">
    <property type="entry name" value="Bromodomain"/>
</dbReference>
<dbReference type="PANTHER" id="PTHR46136:SF19">
    <property type="entry name" value="TRANSCRIPTION FACTOR GTE12"/>
    <property type="match status" value="1"/>
</dbReference>
<evidence type="ECO:0000259" key="11">
    <source>
        <dbReference type="PROSITE" id="PS50014"/>
    </source>
</evidence>
<dbReference type="CDD" id="cd05506">
    <property type="entry name" value="Bromo_plant1"/>
    <property type="match status" value="1"/>
</dbReference>
<dbReference type="EMBL" id="QGNW01001838">
    <property type="protein sequence ID" value="RVW29573.1"/>
    <property type="molecule type" value="Genomic_DNA"/>
</dbReference>
<keyword evidence="2" id="KW-0805">Transcription regulation</keyword>
<dbReference type="InterPro" id="IPR036427">
    <property type="entry name" value="Bromodomain-like_sf"/>
</dbReference>
<keyword evidence="10" id="KW-0732">Signal</keyword>
<evidence type="ECO:0000256" key="9">
    <source>
        <dbReference type="SAM" id="MobiDB-lite"/>
    </source>
</evidence>
<reference evidence="12 13" key="1">
    <citation type="journal article" date="2018" name="PLoS Genet.">
        <title>Population sequencing reveals clonal diversity and ancestral inbreeding in the grapevine cultivar Chardonnay.</title>
        <authorList>
            <person name="Roach M.J."/>
            <person name="Johnson D.L."/>
            <person name="Bohlmann J."/>
            <person name="van Vuuren H.J."/>
            <person name="Jones S.J."/>
            <person name="Pretorius I.S."/>
            <person name="Schmidt S.A."/>
            <person name="Borneman A.R."/>
        </authorList>
    </citation>
    <scope>NUCLEOTIDE SEQUENCE [LARGE SCALE GENOMIC DNA]</scope>
    <source>
        <strain evidence="13">cv. Chardonnay</strain>
        <tissue evidence="12">Leaf</tissue>
    </source>
</reference>
<organism evidence="12 13">
    <name type="scientific">Vitis vinifera</name>
    <name type="common">Grape</name>
    <dbReference type="NCBI Taxonomy" id="29760"/>
    <lineage>
        <taxon>Eukaryota</taxon>
        <taxon>Viridiplantae</taxon>
        <taxon>Streptophyta</taxon>
        <taxon>Embryophyta</taxon>
        <taxon>Tracheophyta</taxon>
        <taxon>Spermatophyta</taxon>
        <taxon>Magnoliopsida</taxon>
        <taxon>eudicotyledons</taxon>
        <taxon>Gunneridae</taxon>
        <taxon>Pentapetalae</taxon>
        <taxon>rosids</taxon>
        <taxon>Vitales</taxon>
        <taxon>Vitaceae</taxon>
        <taxon>Viteae</taxon>
        <taxon>Vitis</taxon>
    </lineage>
</organism>
<accession>A0A438D285</accession>
<dbReference type="PANTHER" id="PTHR46136">
    <property type="entry name" value="TRANSCRIPTION FACTOR GTE8"/>
    <property type="match status" value="1"/>
</dbReference>
<comment type="subcellular location">
    <subcellularLocation>
        <location evidence="1">Nucleus</location>
    </subcellularLocation>
</comment>
<evidence type="ECO:0000256" key="8">
    <source>
        <dbReference type="SAM" id="Coils"/>
    </source>
</evidence>
<feature type="domain" description="Bromo" evidence="11">
    <location>
        <begin position="126"/>
        <end position="198"/>
    </location>
</feature>
<evidence type="ECO:0000256" key="7">
    <source>
        <dbReference type="PROSITE-ProRule" id="PRU00035"/>
    </source>
</evidence>
<feature type="coiled-coil region" evidence="8">
    <location>
        <begin position="497"/>
        <end position="547"/>
    </location>
</feature>
<dbReference type="PROSITE" id="PS50014">
    <property type="entry name" value="BROMODOMAIN_2"/>
    <property type="match status" value="1"/>
</dbReference>
<sequence>MKSEPLLCFALDACWFSFALPFLSNEHPSEHLDSPPLRFLQLLTMDAIGKILPNRKLKIKFAAKKVEAEPVTLSCEFGNDISLTDESVHGTKKRGTPGITDVPKAKRQKMDRSTTLQCTSILKKLMTHPAGWVFNQPVDPVALNIPDYFSIISKPMDLGTIKSKLEKNMYLATEEFAADVRLTFANAMLYNPPSNNVHQMAKKLNDLFNTRWKTVDTNWSESSKVDPGKILSGGRGKTINSSRQKCSTTPSLHANSMSFEDKQKLRKELMEVSRGKMPPYLGGFLRRHGMTCQNIETMEVNIDKFDEETLLELRRVMKISCDARTEKVECTKTAENCRTKSSGKDLDKGTDRNNAHACGSGNTKLPLTFRMIQTMDPQVIYLQRDHSLKIIVHVQVMLLNRYKMINCQVKNTISRISKSDPDSDGAVSAVDDENICTSSHPMTPTTAAAPGEGWITPIFDVQLSPKKALRAAMLKSRFADTILKAQQKTLLDHGNKADRVKMQQKKERLEKKQLEEKGRLEAQVRAAEAASRMKAETESKLQREKEREAARVALQKMARTVEFENNVQIVKELEKLSGCVLTYQYYRQRDSKVQLRAFNFGNPLERLGLYIKDDFFVDEDEKIILNEDGEEGEILY</sequence>
<feature type="compositionally biased region" description="Polar residues" evidence="9">
    <location>
        <begin position="238"/>
        <end position="254"/>
    </location>
</feature>
<dbReference type="InterPro" id="IPR052442">
    <property type="entry name" value="Env_Response_Regulator"/>
</dbReference>
<dbReference type="SUPFAM" id="SSF47370">
    <property type="entry name" value="Bromodomain"/>
    <property type="match status" value="1"/>
</dbReference>
<evidence type="ECO:0000256" key="2">
    <source>
        <dbReference type="ARBA" id="ARBA00023015"/>
    </source>
</evidence>
<evidence type="ECO:0000313" key="12">
    <source>
        <dbReference type="EMBL" id="RVW29573.1"/>
    </source>
</evidence>
<dbReference type="Pfam" id="PF00439">
    <property type="entry name" value="Bromodomain"/>
    <property type="match status" value="1"/>
</dbReference>
<evidence type="ECO:0000256" key="3">
    <source>
        <dbReference type="ARBA" id="ARBA00023054"/>
    </source>
</evidence>
<feature type="chain" id="PRO_5019015036" evidence="10">
    <location>
        <begin position="20"/>
        <end position="636"/>
    </location>
</feature>